<keyword evidence="3" id="KW-1185">Reference proteome</keyword>
<reference evidence="2 3" key="1">
    <citation type="submission" date="2018-11" db="EMBL/GenBank/DDBJ databases">
        <title>Genome sequence and assembly of Colletotrichum spinosum.</title>
        <authorList>
            <person name="Gan P."/>
            <person name="Shirasu K."/>
        </authorList>
    </citation>
    <scope>NUCLEOTIDE SEQUENCE [LARGE SCALE GENOMIC DNA]</scope>
    <source>
        <strain evidence="2 3">CBS 515.97</strain>
    </source>
</reference>
<feature type="region of interest" description="Disordered" evidence="1">
    <location>
        <begin position="216"/>
        <end position="247"/>
    </location>
</feature>
<evidence type="ECO:0000313" key="3">
    <source>
        <dbReference type="Proteomes" id="UP000295083"/>
    </source>
</evidence>
<organism evidence="2 3">
    <name type="scientific">Colletotrichum spinosum</name>
    <dbReference type="NCBI Taxonomy" id="1347390"/>
    <lineage>
        <taxon>Eukaryota</taxon>
        <taxon>Fungi</taxon>
        <taxon>Dikarya</taxon>
        <taxon>Ascomycota</taxon>
        <taxon>Pezizomycotina</taxon>
        <taxon>Sordariomycetes</taxon>
        <taxon>Hypocreomycetidae</taxon>
        <taxon>Glomerellales</taxon>
        <taxon>Glomerellaceae</taxon>
        <taxon>Colletotrichum</taxon>
        <taxon>Colletotrichum orbiculare species complex</taxon>
    </lineage>
</organism>
<protein>
    <submittedName>
        <fullName evidence="2">Uncharacterized protein</fullName>
    </submittedName>
</protein>
<sequence length="278" mass="31440">MLEYDVDLYSPWDERASRMGQVVSPSLGFSFEIYVDPDCRKPQTECPEYSSAAAQQLESGTEASLDFLFDSVSEPSLKHNPALDQNAMLPFRRSYGTAAEDFESHAEVRRLRVVNPDIPDENDDANSENLTAVERVVRDFEAGKYNFSDEEMVTAKPARTYAPTREESEISPRRRQTDLDAFTAALASPQCYNLSALDRLIADYENGKYNLPEKTEVARTQEKPSTAATAAAAADKKLRSSRKHRRSPSRILLWGLKIADELRESERENQSEAMRDLR</sequence>
<accession>A0A4R8QAF7</accession>
<name>A0A4R8QAF7_9PEZI</name>
<evidence type="ECO:0000313" key="2">
    <source>
        <dbReference type="EMBL" id="TDZ30783.1"/>
    </source>
</evidence>
<gene>
    <name evidence="2" type="ORF">C8035_v002049</name>
</gene>
<dbReference type="EMBL" id="QAPG01000119">
    <property type="protein sequence ID" value="TDZ30783.1"/>
    <property type="molecule type" value="Genomic_DNA"/>
</dbReference>
<evidence type="ECO:0000256" key="1">
    <source>
        <dbReference type="SAM" id="MobiDB-lite"/>
    </source>
</evidence>
<comment type="caution">
    <text evidence="2">The sequence shown here is derived from an EMBL/GenBank/DDBJ whole genome shotgun (WGS) entry which is preliminary data.</text>
</comment>
<dbReference type="Proteomes" id="UP000295083">
    <property type="component" value="Unassembled WGS sequence"/>
</dbReference>
<proteinExistence type="predicted"/>
<dbReference type="AlphaFoldDB" id="A0A4R8QAF7"/>